<dbReference type="RefSeq" id="WP_015208916.1">
    <property type="nucleotide sequence ID" value="NC_019757.1"/>
</dbReference>
<dbReference type="STRING" id="56107.Cylst_3529"/>
<evidence type="ECO:0000313" key="1">
    <source>
        <dbReference type="EMBL" id="AFZ25668.1"/>
    </source>
</evidence>
<dbReference type="eggNOG" id="ENOG50336BI">
    <property type="taxonomic scope" value="Bacteria"/>
</dbReference>
<sequence>MTQVNFATMSDQELKHYLLTHRDDQEAFYAYMDRRHSRPRSAAIESNDPAWEEKMIAVIQAQLGANG</sequence>
<dbReference type="Pfam" id="PF21826">
    <property type="entry name" value="DUF6887"/>
    <property type="match status" value="1"/>
</dbReference>
<evidence type="ECO:0000313" key="2">
    <source>
        <dbReference type="Proteomes" id="UP000010475"/>
    </source>
</evidence>
<dbReference type="OrthoDB" id="428065at2"/>
<dbReference type="AlphaFoldDB" id="K9WZP0"/>
<accession>K9WZP0</accession>
<reference evidence="1 2" key="1">
    <citation type="submission" date="2012-06" db="EMBL/GenBank/DDBJ databases">
        <title>Finished chromosome of genome of Cylindrospermum stagnale PCC 7417.</title>
        <authorList>
            <consortium name="US DOE Joint Genome Institute"/>
            <person name="Gugger M."/>
            <person name="Coursin T."/>
            <person name="Rippka R."/>
            <person name="Tandeau De Marsac N."/>
            <person name="Huntemann M."/>
            <person name="Wei C.-L."/>
            <person name="Han J."/>
            <person name="Detter J.C."/>
            <person name="Han C."/>
            <person name="Tapia R."/>
            <person name="Chen A."/>
            <person name="Kyrpides N."/>
            <person name="Mavromatis K."/>
            <person name="Markowitz V."/>
            <person name="Szeto E."/>
            <person name="Ivanova N."/>
            <person name="Pagani I."/>
            <person name="Pati A."/>
            <person name="Goodwin L."/>
            <person name="Nordberg H.P."/>
            <person name="Cantor M.N."/>
            <person name="Hua S.X."/>
            <person name="Woyke T."/>
            <person name="Kerfeld C.A."/>
        </authorList>
    </citation>
    <scope>NUCLEOTIDE SEQUENCE [LARGE SCALE GENOMIC DNA]</scope>
    <source>
        <strain evidence="1 2">PCC 7417</strain>
    </source>
</reference>
<dbReference type="HOGENOM" id="CLU_193569_0_0_3"/>
<name>K9WZP0_9NOST</name>
<protein>
    <submittedName>
        <fullName evidence="1">Uncharacterized protein</fullName>
    </submittedName>
</protein>
<dbReference type="InterPro" id="IPR054053">
    <property type="entry name" value="DUF6887"/>
</dbReference>
<keyword evidence="2" id="KW-1185">Reference proteome</keyword>
<dbReference type="Proteomes" id="UP000010475">
    <property type="component" value="Chromosome"/>
</dbReference>
<dbReference type="KEGG" id="csg:Cylst_3529"/>
<organism evidence="1 2">
    <name type="scientific">Cylindrospermum stagnale PCC 7417</name>
    <dbReference type="NCBI Taxonomy" id="56107"/>
    <lineage>
        <taxon>Bacteria</taxon>
        <taxon>Bacillati</taxon>
        <taxon>Cyanobacteriota</taxon>
        <taxon>Cyanophyceae</taxon>
        <taxon>Nostocales</taxon>
        <taxon>Nostocaceae</taxon>
        <taxon>Cylindrospermum</taxon>
    </lineage>
</organism>
<proteinExistence type="predicted"/>
<dbReference type="EMBL" id="CP003642">
    <property type="protein sequence ID" value="AFZ25668.1"/>
    <property type="molecule type" value="Genomic_DNA"/>
</dbReference>
<gene>
    <name evidence="1" type="ORF">Cylst_3529</name>
</gene>